<keyword evidence="14 16" id="KW-0456">Lyase</keyword>
<dbReference type="UniPathway" id="UPA00946"/>
<evidence type="ECO:0000256" key="1">
    <source>
        <dbReference type="ARBA" id="ARBA00000118"/>
    </source>
</evidence>
<feature type="binding site" evidence="18">
    <location>
        <position position="486"/>
    </location>
    <ligand>
        <name>substrate</name>
    </ligand>
</feature>
<dbReference type="PIRSF" id="PIRSF036687">
    <property type="entry name" value="AcnB"/>
    <property type="match status" value="1"/>
</dbReference>
<dbReference type="NCBIfam" id="TIGR00117">
    <property type="entry name" value="acnB"/>
    <property type="match status" value="1"/>
</dbReference>
<gene>
    <name evidence="22" type="ORF">BegalDRAFT_1013</name>
</gene>
<reference evidence="22 23" key="1">
    <citation type="submission" date="2011-11" db="EMBL/GenBank/DDBJ databases">
        <title>Improved High-Quality Draft sequence of Beggiatoa alba B18lD.</title>
        <authorList>
            <consortium name="US DOE Joint Genome Institute"/>
            <person name="Lucas S."/>
            <person name="Han J."/>
            <person name="Lapidus A."/>
            <person name="Cheng J.-F."/>
            <person name="Goodwin L."/>
            <person name="Pitluck S."/>
            <person name="Peters L."/>
            <person name="Mikhailova N."/>
            <person name="Held B."/>
            <person name="Detter J.C."/>
            <person name="Han C."/>
            <person name="Tapia R."/>
            <person name="Land M."/>
            <person name="Hauser L."/>
            <person name="Kyrpides N."/>
            <person name="Ivanova N."/>
            <person name="Pagani I."/>
            <person name="Samuel K."/>
            <person name="Teske A."/>
            <person name="Mueller J."/>
            <person name="Woyke T."/>
        </authorList>
    </citation>
    <scope>NUCLEOTIDE SEQUENCE [LARGE SCALE GENOMIC DNA]</scope>
    <source>
        <strain evidence="22 23">B18LD</strain>
    </source>
</reference>
<comment type="catalytic activity">
    <reaction evidence="15 16">
        <text>citrate = D-threo-isocitrate</text>
        <dbReference type="Rhea" id="RHEA:10336"/>
        <dbReference type="ChEBI" id="CHEBI:15562"/>
        <dbReference type="ChEBI" id="CHEBI:16947"/>
        <dbReference type="EC" id="4.2.1.3"/>
    </reaction>
</comment>
<dbReference type="STRING" id="395493.BegalDRAFT_1013"/>
<dbReference type="SUPFAM" id="SSF52016">
    <property type="entry name" value="LeuD/IlvD-like"/>
    <property type="match status" value="1"/>
</dbReference>
<dbReference type="OrthoDB" id="9758061at2"/>
<dbReference type="Gene3D" id="3.40.1060.10">
    <property type="entry name" value="Aconitase, Domain 2"/>
    <property type="match status" value="1"/>
</dbReference>
<dbReference type="Pfam" id="PF00330">
    <property type="entry name" value="Aconitase"/>
    <property type="match status" value="1"/>
</dbReference>
<dbReference type="PANTHER" id="PTHR43160:SF4">
    <property type="entry name" value="ACONITATE HYDRATASE B"/>
    <property type="match status" value="1"/>
</dbReference>
<dbReference type="InterPro" id="IPR015931">
    <property type="entry name" value="Acnase/IPM_dHydase_lsu_aba_1/3"/>
</dbReference>
<dbReference type="GO" id="GO:0047456">
    <property type="term" value="F:2-methylisocitrate dehydratase activity"/>
    <property type="evidence" value="ECO:0007669"/>
    <property type="project" value="UniProtKB-EC"/>
</dbReference>
<dbReference type="InterPro" id="IPR001030">
    <property type="entry name" value="Acoase/IPM_deHydtase_lsu_aba"/>
</dbReference>
<comment type="catalytic activity">
    <reaction evidence="1 16">
        <text>(2S,3R)-3-hydroxybutane-1,2,3-tricarboxylate = 2-methyl-cis-aconitate + H2O</text>
        <dbReference type="Rhea" id="RHEA:17941"/>
        <dbReference type="ChEBI" id="CHEBI:15377"/>
        <dbReference type="ChEBI" id="CHEBI:57429"/>
        <dbReference type="ChEBI" id="CHEBI:57872"/>
        <dbReference type="EC" id="4.2.1.99"/>
    </reaction>
</comment>
<evidence type="ECO:0000256" key="10">
    <source>
        <dbReference type="ARBA" id="ARBA00022723"/>
    </source>
</evidence>
<evidence type="ECO:0000313" key="22">
    <source>
        <dbReference type="EMBL" id="EIJ41917.1"/>
    </source>
</evidence>
<feature type="binding site" evidence="17">
    <location>
        <position position="760"/>
    </location>
    <ligand>
        <name>[4Fe-4S] cluster</name>
        <dbReference type="ChEBI" id="CHEBI:49883"/>
    </ligand>
</feature>
<feature type="binding site" evidence="18">
    <location>
        <begin position="402"/>
        <end position="404"/>
    </location>
    <ligand>
        <name>substrate</name>
    </ligand>
</feature>
<feature type="domain" description="Aconitase/3-isopropylmalate dehydratase large subunit alpha/beta/alpha" evidence="19">
    <location>
        <begin position="458"/>
        <end position="804"/>
    </location>
</feature>
<dbReference type="Pfam" id="PF11791">
    <property type="entry name" value="Aconitase_B_N"/>
    <property type="match status" value="1"/>
</dbReference>
<comment type="similarity">
    <text evidence="4 16">Belongs to the aconitase/IPM isomerase family.</text>
</comment>
<dbReference type="InterPro" id="IPR018136">
    <property type="entry name" value="Aconitase_4Fe-4S_BS"/>
</dbReference>
<evidence type="ECO:0000259" key="20">
    <source>
        <dbReference type="Pfam" id="PF06434"/>
    </source>
</evidence>
<organism evidence="22 23">
    <name type="scientific">Beggiatoa alba B18LD</name>
    <dbReference type="NCBI Taxonomy" id="395493"/>
    <lineage>
        <taxon>Bacteria</taxon>
        <taxon>Pseudomonadati</taxon>
        <taxon>Pseudomonadota</taxon>
        <taxon>Gammaproteobacteria</taxon>
        <taxon>Thiotrichales</taxon>
        <taxon>Thiotrichaceae</taxon>
        <taxon>Beggiatoa</taxon>
    </lineage>
</organism>
<dbReference type="InterPro" id="IPR015933">
    <property type="entry name" value="Aconitase_B_HEAT-like_dom"/>
</dbReference>
<evidence type="ECO:0000256" key="13">
    <source>
        <dbReference type="ARBA" id="ARBA00023014"/>
    </source>
</evidence>
<dbReference type="GO" id="GO:0051539">
    <property type="term" value="F:4 iron, 4 sulfur cluster binding"/>
    <property type="evidence" value="ECO:0007669"/>
    <property type="project" value="UniProtKB-KW"/>
</dbReference>
<sequence length="858" mass="92545">MLEAYRQHVAERASKGLPPLPLNAEQVAALVELLKNPPKGEEETLVDLLTNRVPPGVDQAAYVKAGFLADVAKGNAKSPLISRERATELLGTMLGGYNVQPLISLLDDATLAPLAAKALSHTLLMFDAYHDVVEKAKTNTHAKQVLTAWAEGEWFKVKSELPKSWTVTVFKVPGETNTDDLSPAGAAWSRPDIPLHATEMLKIKMPDAFDIIADLKKKGHDIAYVGDVVGTGSSRKSAINSVLWHLGKDIPFVPNKRQGGVILGGKIAPIFFNTAEDSGALPIECDVTKLENGDVITIYPYEGKITNEKGEVVSTFDLRPSSMPDEVRAGGRIPLIIGRGLTDNARKTLGLSASDLFIRPVAPKDTGKGYSLAQKMVGQACGVTGVRPGTYCEPKMTTVGSQDTTGGMTRDELKELACLGFSADLVMQSFCHTAAYPKPVDVKLQHELPDFMQTRGGVALRPGDGIIHSWLNRMVMPDTVGTGGDSHTRFPIGISFPAGSGLVAFAAAMGVMPLEMPESVLVRFKGEMQAGITLRDLVNAIPYAAIQKGLLTVAKQGKKNIFSGRILEIEGLPNLKVEQAFELADASAERSASACTVHLNKEPIIEYLTSNITLLRWMIANGYGDPRTLERRIKSMEGWLANPTLLQPDADAEYAAVIEIDLNDIKEPLLACPNDPDDVKVLSAVAGAKVDEVFIGSCMTNIGHYRAAGKVFEEANGQVPVRLWISPPTRMDQHQLTEEGYYSIFGKAGARMEMPGCSLCMGNQARVGDNTTVVSTSTRNFPDRLGKGANVYLASAELAAVAARLGKLPSVEEYMTYTNKIKPLADNIYRYLNFHQIAEYQAAANNVIAGKVIPIAAA</sequence>
<accession>I3CE74</accession>
<keyword evidence="9 16" id="KW-0816">Tricarboxylic acid cycle</keyword>
<evidence type="ECO:0000259" key="21">
    <source>
        <dbReference type="Pfam" id="PF11791"/>
    </source>
</evidence>
<dbReference type="GO" id="GO:0003730">
    <property type="term" value="F:mRNA 3'-UTR binding"/>
    <property type="evidence" value="ECO:0007669"/>
    <property type="project" value="UniProtKB-ARBA"/>
</dbReference>
<protein>
    <recommendedName>
        <fullName evidence="7 16">Aconitate hydratase B</fullName>
        <ecNumber evidence="5 16">4.2.1.3</ecNumber>
        <ecNumber evidence="6 16">4.2.1.99</ecNumber>
    </recommendedName>
    <alternativeName>
        <fullName evidence="16">2-methylisocitrate dehydratase</fullName>
    </alternativeName>
</protein>
<evidence type="ECO:0000256" key="2">
    <source>
        <dbReference type="ARBA" id="ARBA00004717"/>
    </source>
</evidence>
<evidence type="ECO:0000256" key="15">
    <source>
        <dbReference type="ARBA" id="ARBA00023501"/>
    </source>
</evidence>
<dbReference type="CDD" id="cd01581">
    <property type="entry name" value="AcnB"/>
    <property type="match status" value="1"/>
</dbReference>
<dbReference type="EC" id="4.2.1.99" evidence="6 16"/>
<dbReference type="HOGENOM" id="CLU_016536_0_0_6"/>
<dbReference type="InterPro" id="IPR004406">
    <property type="entry name" value="Aconitase_B"/>
</dbReference>
<dbReference type="InterPro" id="IPR050926">
    <property type="entry name" value="Aconitase/IPM_isomerase"/>
</dbReference>
<evidence type="ECO:0000256" key="7">
    <source>
        <dbReference type="ARBA" id="ARBA00019379"/>
    </source>
</evidence>
<keyword evidence="11" id="KW-0694">RNA-binding</keyword>
<dbReference type="RefSeq" id="WP_002684296.1">
    <property type="nucleotide sequence ID" value="NZ_JH600070.1"/>
</dbReference>
<evidence type="ECO:0000256" key="9">
    <source>
        <dbReference type="ARBA" id="ARBA00022532"/>
    </source>
</evidence>
<name>I3CE74_9GAMM</name>
<evidence type="ECO:0000256" key="16">
    <source>
        <dbReference type="PIRNR" id="PIRNR036687"/>
    </source>
</evidence>
<comment type="cofactor">
    <cofactor evidence="17">
        <name>[4Fe-4S] cluster</name>
        <dbReference type="ChEBI" id="CHEBI:49883"/>
    </cofactor>
    <text evidence="17">Binds 1 [4Fe-4S] cluster per subunit.</text>
</comment>
<evidence type="ECO:0000256" key="5">
    <source>
        <dbReference type="ARBA" id="ARBA00012926"/>
    </source>
</evidence>
<evidence type="ECO:0000256" key="18">
    <source>
        <dbReference type="PIRSR" id="PIRSR036687-2"/>
    </source>
</evidence>
<dbReference type="GO" id="GO:0019629">
    <property type="term" value="P:propionate catabolic process, 2-methylcitrate cycle"/>
    <property type="evidence" value="ECO:0007669"/>
    <property type="project" value="TreeGrafter"/>
</dbReference>
<feature type="binding site" evidence="18">
    <location>
        <begin position="233"/>
        <end position="235"/>
    </location>
    <ligand>
        <name>substrate</name>
    </ligand>
</feature>
<feature type="domain" description="Aconitase B HEAT-like" evidence="21">
    <location>
        <begin position="4"/>
        <end position="155"/>
    </location>
</feature>
<feature type="binding site" evidence="17">
    <location>
        <position position="698"/>
    </location>
    <ligand>
        <name>[4Fe-4S] cluster</name>
        <dbReference type="ChEBI" id="CHEBI:49883"/>
    </ligand>
</feature>
<evidence type="ECO:0000256" key="12">
    <source>
        <dbReference type="ARBA" id="ARBA00023004"/>
    </source>
</evidence>
<dbReference type="eggNOG" id="COG1049">
    <property type="taxonomic scope" value="Bacteria"/>
</dbReference>
<keyword evidence="8 17" id="KW-0004">4Fe-4S</keyword>
<keyword evidence="23" id="KW-1185">Reference proteome</keyword>
<dbReference type="InterPro" id="IPR015932">
    <property type="entry name" value="Aconitase_dom2"/>
</dbReference>
<dbReference type="PROSITE" id="PS00450">
    <property type="entry name" value="ACONITASE_1"/>
    <property type="match status" value="1"/>
</dbReference>
<feature type="domain" description="Aconitase B swivel" evidence="20">
    <location>
        <begin position="167"/>
        <end position="370"/>
    </location>
</feature>
<dbReference type="FunFam" id="3.20.19.10:FF:000004">
    <property type="entry name" value="Aconitate hydratase B"/>
    <property type="match status" value="1"/>
</dbReference>
<dbReference type="Proteomes" id="UP000005744">
    <property type="component" value="Unassembled WGS sequence"/>
</dbReference>
<feature type="binding site" evidence="18">
    <location>
        <position position="784"/>
    </location>
    <ligand>
        <name>substrate</name>
    </ligand>
</feature>
<evidence type="ECO:0000256" key="11">
    <source>
        <dbReference type="ARBA" id="ARBA00022884"/>
    </source>
</evidence>
<evidence type="ECO:0000259" key="19">
    <source>
        <dbReference type="Pfam" id="PF00330"/>
    </source>
</evidence>
<dbReference type="InterPro" id="IPR015929">
    <property type="entry name" value="Aconitase_B_swivel"/>
</dbReference>
<evidence type="ECO:0000256" key="4">
    <source>
        <dbReference type="ARBA" id="ARBA00007185"/>
    </source>
</evidence>
<feature type="binding site" evidence="18">
    <location>
        <position position="779"/>
    </location>
    <ligand>
        <name>substrate</name>
    </ligand>
</feature>
<dbReference type="FunFam" id="3.30.499.10:FF:000001">
    <property type="entry name" value="Aconitate hydratase B"/>
    <property type="match status" value="1"/>
</dbReference>
<comment type="pathway">
    <text evidence="2 16">Carbohydrate metabolism; tricarboxylic acid cycle; isocitrate from oxaloacetate: step 2/2.</text>
</comment>
<dbReference type="GO" id="GO:0046872">
    <property type="term" value="F:metal ion binding"/>
    <property type="evidence" value="ECO:0007669"/>
    <property type="project" value="UniProtKB-KW"/>
</dbReference>
<proteinExistence type="inferred from homology"/>
<dbReference type="AlphaFoldDB" id="I3CE74"/>
<dbReference type="Gene3D" id="3.20.19.10">
    <property type="entry name" value="Aconitase, domain 4"/>
    <property type="match status" value="1"/>
</dbReference>
<dbReference type="Pfam" id="PF06434">
    <property type="entry name" value="Aconitase_2_N"/>
    <property type="match status" value="1"/>
</dbReference>
<evidence type="ECO:0000256" key="3">
    <source>
        <dbReference type="ARBA" id="ARBA00005026"/>
    </source>
</evidence>
<dbReference type="GO" id="GO:0003994">
    <property type="term" value="F:aconitate hydratase activity"/>
    <property type="evidence" value="ECO:0007669"/>
    <property type="project" value="UniProtKB-EC"/>
</dbReference>
<feature type="binding site" evidence="18">
    <location>
        <position position="190"/>
    </location>
    <ligand>
        <name>substrate</name>
    </ligand>
</feature>
<evidence type="ECO:0000256" key="6">
    <source>
        <dbReference type="ARBA" id="ARBA00013250"/>
    </source>
</evidence>
<keyword evidence="10 17" id="KW-0479">Metal-binding</keyword>
<dbReference type="CDD" id="cd01576">
    <property type="entry name" value="AcnB_Swivel"/>
    <property type="match status" value="1"/>
</dbReference>
<comment type="pathway">
    <text evidence="3">Organic acid metabolism; propanoate degradation.</text>
</comment>
<evidence type="ECO:0000256" key="14">
    <source>
        <dbReference type="ARBA" id="ARBA00023239"/>
    </source>
</evidence>
<evidence type="ECO:0000256" key="17">
    <source>
        <dbReference type="PIRSR" id="PIRSR036687-1"/>
    </source>
</evidence>
<keyword evidence="13 17" id="KW-0411">Iron-sulfur</keyword>
<dbReference type="EC" id="4.2.1.3" evidence="5 16"/>
<dbReference type="FunFam" id="3.30.499.10:FF:000008">
    <property type="entry name" value="Aconitate hydratase B"/>
    <property type="match status" value="1"/>
</dbReference>
<dbReference type="Gene3D" id="3.30.499.10">
    <property type="entry name" value="Aconitase, domain 3"/>
    <property type="match status" value="2"/>
</dbReference>
<dbReference type="SUPFAM" id="SSF74778">
    <property type="entry name" value="Aconitase B, N-terminal domain"/>
    <property type="match status" value="1"/>
</dbReference>
<dbReference type="NCBIfam" id="NF006690">
    <property type="entry name" value="PRK09238.1"/>
    <property type="match status" value="1"/>
</dbReference>
<evidence type="ECO:0000256" key="8">
    <source>
        <dbReference type="ARBA" id="ARBA00022485"/>
    </source>
</evidence>
<feature type="binding site" evidence="17">
    <location>
        <position position="757"/>
    </location>
    <ligand>
        <name>[4Fe-4S] cluster</name>
        <dbReference type="ChEBI" id="CHEBI:49883"/>
    </ligand>
</feature>
<dbReference type="UniPathway" id="UPA00223">
    <property type="reaction ID" value="UER00718"/>
</dbReference>
<evidence type="ECO:0000313" key="23">
    <source>
        <dbReference type="Proteomes" id="UP000005744"/>
    </source>
</evidence>
<dbReference type="GO" id="GO:0005829">
    <property type="term" value="C:cytosol"/>
    <property type="evidence" value="ECO:0007669"/>
    <property type="project" value="InterPro"/>
</dbReference>
<dbReference type="InterPro" id="IPR015928">
    <property type="entry name" value="Aconitase/3IPM_dehydase_swvl"/>
</dbReference>
<dbReference type="EMBL" id="JH600070">
    <property type="protein sequence ID" value="EIJ41917.1"/>
    <property type="molecule type" value="Genomic_DNA"/>
</dbReference>
<dbReference type="GO" id="GO:0006099">
    <property type="term" value="P:tricarboxylic acid cycle"/>
    <property type="evidence" value="ECO:0007669"/>
    <property type="project" value="UniProtKB-UniPathway"/>
</dbReference>
<dbReference type="SUPFAM" id="SSF53732">
    <property type="entry name" value="Aconitase iron-sulfur domain"/>
    <property type="match status" value="1"/>
</dbReference>
<dbReference type="InterPro" id="IPR036288">
    <property type="entry name" value="Aconitase_B_HEAT-like_dom_sf"/>
</dbReference>
<keyword evidence="12 17" id="KW-0408">Iron</keyword>
<dbReference type="FunFam" id="1.25.40.310:FF:000001">
    <property type="entry name" value="Aconitate hydratase B"/>
    <property type="match status" value="1"/>
</dbReference>
<dbReference type="Gene3D" id="1.25.40.310">
    <property type="entry name" value="Aconitate B, HEAT-like domain"/>
    <property type="match status" value="1"/>
</dbReference>
<dbReference type="PANTHER" id="PTHR43160">
    <property type="entry name" value="ACONITATE HYDRATASE B"/>
    <property type="match status" value="1"/>
</dbReference>
<dbReference type="InterPro" id="IPR036008">
    <property type="entry name" value="Aconitase_4Fe-4S_dom"/>
</dbReference>